<feature type="compositionally biased region" description="Basic and acidic residues" evidence="1">
    <location>
        <begin position="66"/>
        <end position="80"/>
    </location>
</feature>
<evidence type="ECO:0000313" key="3">
    <source>
        <dbReference type="Proteomes" id="UP000886520"/>
    </source>
</evidence>
<gene>
    <name evidence="2" type="ORF">GOP47_0015663</name>
</gene>
<feature type="compositionally biased region" description="Polar residues" evidence="1">
    <location>
        <begin position="268"/>
        <end position="299"/>
    </location>
</feature>
<protein>
    <recommendedName>
        <fullName evidence="4">CD2 antigen cytoplasmic tail-binding protein 2</fullName>
    </recommendedName>
</protein>
<evidence type="ECO:0008006" key="4">
    <source>
        <dbReference type="Google" id="ProtNLM"/>
    </source>
</evidence>
<comment type="caution">
    <text evidence="2">The sequence shown here is derived from an EMBL/GenBank/DDBJ whole genome shotgun (WGS) entry which is preliminary data.</text>
</comment>
<evidence type="ECO:0000256" key="1">
    <source>
        <dbReference type="SAM" id="MobiDB-lite"/>
    </source>
</evidence>
<feature type="compositionally biased region" description="Acidic residues" evidence="1">
    <location>
        <begin position="87"/>
        <end position="102"/>
    </location>
</feature>
<feature type="compositionally biased region" description="Low complexity" evidence="1">
    <location>
        <begin position="309"/>
        <end position="322"/>
    </location>
</feature>
<dbReference type="OrthoDB" id="331341at2759"/>
<dbReference type="AlphaFoldDB" id="A0A9D4UKF1"/>
<proteinExistence type="predicted"/>
<name>A0A9D4UKF1_ADICA</name>
<feature type="region of interest" description="Disordered" evidence="1">
    <location>
        <begin position="263"/>
        <end position="343"/>
    </location>
</feature>
<dbReference type="EMBL" id="JABFUD020000015">
    <property type="protein sequence ID" value="KAI5069362.1"/>
    <property type="molecule type" value="Genomic_DNA"/>
</dbReference>
<dbReference type="InterPro" id="IPR039905">
    <property type="entry name" value="CD2BP2/Lin1"/>
</dbReference>
<reference evidence="2" key="1">
    <citation type="submission" date="2021-01" db="EMBL/GenBank/DDBJ databases">
        <title>Adiantum capillus-veneris genome.</title>
        <authorList>
            <person name="Fang Y."/>
            <person name="Liao Q."/>
        </authorList>
    </citation>
    <scope>NUCLEOTIDE SEQUENCE</scope>
    <source>
        <strain evidence="2">H3</strain>
        <tissue evidence="2">Leaf</tissue>
    </source>
</reference>
<organism evidence="2 3">
    <name type="scientific">Adiantum capillus-veneris</name>
    <name type="common">Maidenhair fern</name>
    <dbReference type="NCBI Taxonomy" id="13818"/>
    <lineage>
        <taxon>Eukaryota</taxon>
        <taxon>Viridiplantae</taxon>
        <taxon>Streptophyta</taxon>
        <taxon>Embryophyta</taxon>
        <taxon>Tracheophyta</taxon>
        <taxon>Polypodiopsida</taxon>
        <taxon>Polypodiidae</taxon>
        <taxon>Polypodiales</taxon>
        <taxon>Pteridineae</taxon>
        <taxon>Pteridaceae</taxon>
        <taxon>Vittarioideae</taxon>
        <taxon>Adiantum</taxon>
    </lineage>
</organism>
<evidence type="ECO:0000313" key="2">
    <source>
        <dbReference type="EMBL" id="KAI5069362.1"/>
    </source>
</evidence>
<dbReference type="GO" id="GO:0005682">
    <property type="term" value="C:U5 snRNP"/>
    <property type="evidence" value="ECO:0007669"/>
    <property type="project" value="InterPro"/>
</dbReference>
<accession>A0A9D4UKF1</accession>
<feature type="region of interest" description="Disordered" evidence="1">
    <location>
        <begin position="1"/>
        <end position="107"/>
    </location>
</feature>
<dbReference type="PANTHER" id="PTHR13138">
    <property type="entry name" value="PROTEIN LIN1"/>
    <property type="match status" value="1"/>
</dbReference>
<keyword evidence="3" id="KW-1185">Reference proteome</keyword>
<dbReference type="PANTHER" id="PTHR13138:SF3">
    <property type="entry name" value="CD2 ANTIGEN CYTOPLASMIC TAIL-BINDING PROTEIN 2"/>
    <property type="match status" value="1"/>
</dbReference>
<dbReference type="Proteomes" id="UP000886520">
    <property type="component" value="Chromosome 15"/>
</dbReference>
<sequence>MAQRKRGRFSYDEPEPDDEHREKKVRFPKGKKESQRSGRNLSVIFEGEEDDNPIKSTDPRVAATERAVKRSVTLDHHDDTSIPTDVYEAEEDFEDSDEEEKDEISLEPFNLKQEREAGYFDEHGNYVEYINENIKDAWLDSVQVDTTIAAKHLKRYAEEEVEHTLLSKDLAAIKRRIADALQPGETVLKALRRLKSTSTEKDKHLREKMPAHTKELFDTLTEDAMKLLDHGEYNVYYEEKETFEREAEGYESLERAKRGVEVRAAFSEPSNGTATENPLPEDTSTVRDNQGSGSSTQASMDMFAEDDNQNAAGNNNSNQGEGHATNDANDSGYVFDETSGYVC</sequence>